<dbReference type="PANTHER" id="PTHR12896:SF1">
    <property type="entry name" value="ELONGATOR COMPLEX PROTEIN 4"/>
    <property type="match status" value="1"/>
</dbReference>
<dbReference type="Proteomes" id="UP000279259">
    <property type="component" value="Unassembled WGS sequence"/>
</dbReference>
<evidence type="ECO:0000256" key="4">
    <source>
        <dbReference type="ARBA" id="ARBA00007573"/>
    </source>
</evidence>
<protein>
    <recommendedName>
        <fullName evidence="5">Elongator complex protein 4</fullName>
    </recommendedName>
</protein>
<dbReference type="UniPathway" id="UPA00988"/>
<sequence length="427" mass="45121">MPSFTRRSAPTTPAAPDGTHPSPSTSQPLLPTGIPSFDDLLSGGLPLGGTLLVLAPDTHSAWSRLVARYFLAIGLLTSCRNVVVGEPGLGRELVKGCMWVDERAQGGGSESEGEDVGATGEGKGGKKIAWRYEGMKKFKTTVGGSNPLNLTKTLPSSALHEAESSRQQVYIPLDDDEPGNQLRPGPSDRSWPVLASALNRLRGILDEVPRGDKLATRVVINELGSVDWGDVSAQGIHRFLHSLRSLLRTRPASALITLPAELARTPPRGWDGDRDSWVTSLAWSVDGCVELRGFGDSPNLAPLYRPLHGLLTLHSFPTNHSILPLSIKTSSLLGVSQSATSGSGGGGGSGAGENNLGFRAGRKRFEVETVHLGIEGGTGERRTEPVRDVAKAMGTGVAPRLGAGEGEGGVGNEGSCRTWLRARRRFG</sequence>
<feature type="compositionally biased region" description="Low complexity" evidence="9">
    <location>
        <begin position="21"/>
        <end position="32"/>
    </location>
</feature>
<comment type="caution">
    <text evidence="10">The sequence shown here is derived from an EMBL/GenBank/DDBJ whole genome shotgun (WGS) entry which is preliminary data.</text>
</comment>
<reference evidence="10 11" key="1">
    <citation type="submission" date="2018-11" db="EMBL/GenBank/DDBJ databases">
        <title>Genome sequence of Saitozyma podzolica DSM 27192.</title>
        <authorList>
            <person name="Aliyu H."/>
            <person name="Gorte O."/>
            <person name="Ochsenreither K."/>
        </authorList>
    </citation>
    <scope>NUCLEOTIDE SEQUENCE [LARGE SCALE GENOMIC DNA]</scope>
    <source>
        <strain evidence="10 11">DSM 27192</strain>
    </source>
</reference>
<name>A0A427YUK2_9TREE</name>
<comment type="similarity">
    <text evidence="4">Belongs to the ELP4 family.</text>
</comment>
<dbReference type="CDD" id="cd19494">
    <property type="entry name" value="Elp4"/>
    <property type="match status" value="1"/>
</dbReference>
<keyword evidence="11" id="KW-1185">Reference proteome</keyword>
<evidence type="ECO:0000256" key="3">
    <source>
        <dbReference type="ARBA" id="ARBA00005043"/>
    </source>
</evidence>
<dbReference type="InterPro" id="IPR008728">
    <property type="entry name" value="Elongator_complex_protein_4"/>
</dbReference>
<feature type="region of interest" description="Disordered" evidence="9">
    <location>
        <begin position="336"/>
        <end position="357"/>
    </location>
</feature>
<dbReference type="GO" id="GO:0008023">
    <property type="term" value="C:transcription elongation factor complex"/>
    <property type="evidence" value="ECO:0007669"/>
    <property type="project" value="TreeGrafter"/>
</dbReference>
<dbReference type="AlphaFoldDB" id="A0A427YUK2"/>
<comment type="pathway">
    <text evidence="3">tRNA modification; 5-methoxycarbonylmethyl-2-thiouridine-tRNA biosynthesis.</text>
</comment>
<dbReference type="GO" id="GO:0002098">
    <property type="term" value="P:tRNA wobble uridine modification"/>
    <property type="evidence" value="ECO:0007669"/>
    <property type="project" value="InterPro"/>
</dbReference>
<dbReference type="OrthoDB" id="289162at2759"/>
<accession>A0A427YUK2</accession>
<proteinExistence type="inferred from homology"/>
<feature type="region of interest" description="Disordered" evidence="9">
    <location>
        <begin position="1"/>
        <end position="33"/>
    </location>
</feature>
<gene>
    <name evidence="10" type="ORF">EHS25_004629</name>
</gene>
<evidence type="ECO:0000256" key="1">
    <source>
        <dbReference type="ARBA" id="ARBA00004123"/>
    </source>
</evidence>
<evidence type="ECO:0000313" key="11">
    <source>
        <dbReference type="Proteomes" id="UP000279259"/>
    </source>
</evidence>
<dbReference type="InterPro" id="IPR027417">
    <property type="entry name" value="P-loop_NTPase"/>
</dbReference>
<evidence type="ECO:0000256" key="6">
    <source>
        <dbReference type="ARBA" id="ARBA00022490"/>
    </source>
</evidence>
<keyword evidence="7" id="KW-0819">tRNA processing</keyword>
<dbReference type="GO" id="GO:0005737">
    <property type="term" value="C:cytoplasm"/>
    <property type="evidence" value="ECO:0007669"/>
    <property type="project" value="UniProtKB-SubCell"/>
</dbReference>
<comment type="subcellular location">
    <subcellularLocation>
        <location evidence="2">Cytoplasm</location>
    </subcellularLocation>
    <subcellularLocation>
        <location evidence="1">Nucleus</location>
    </subcellularLocation>
</comment>
<organism evidence="10 11">
    <name type="scientific">Saitozyma podzolica</name>
    <dbReference type="NCBI Taxonomy" id="1890683"/>
    <lineage>
        <taxon>Eukaryota</taxon>
        <taxon>Fungi</taxon>
        <taxon>Dikarya</taxon>
        <taxon>Basidiomycota</taxon>
        <taxon>Agaricomycotina</taxon>
        <taxon>Tremellomycetes</taxon>
        <taxon>Tremellales</taxon>
        <taxon>Trimorphomycetaceae</taxon>
        <taxon>Saitozyma</taxon>
    </lineage>
</organism>
<dbReference type="EMBL" id="RSCD01000002">
    <property type="protein sequence ID" value="RSH94823.1"/>
    <property type="molecule type" value="Genomic_DNA"/>
</dbReference>
<evidence type="ECO:0000313" key="10">
    <source>
        <dbReference type="EMBL" id="RSH94823.1"/>
    </source>
</evidence>
<feature type="compositionally biased region" description="Gly residues" evidence="9">
    <location>
        <begin position="342"/>
        <end position="351"/>
    </location>
</feature>
<dbReference type="GO" id="GO:0033588">
    <property type="term" value="C:elongator holoenzyme complex"/>
    <property type="evidence" value="ECO:0007669"/>
    <property type="project" value="InterPro"/>
</dbReference>
<evidence type="ECO:0000256" key="9">
    <source>
        <dbReference type="SAM" id="MobiDB-lite"/>
    </source>
</evidence>
<evidence type="ECO:0000256" key="7">
    <source>
        <dbReference type="ARBA" id="ARBA00022694"/>
    </source>
</evidence>
<dbReference type="PANTHER" id="PTHR12896">
    <property type="entry name" value="PAX6 NEIGHBOR PROTEIN PAXNEB"/>
    <property type="match status" value="1"/>
</dbReference>
<dbReference type="Pfam" id="PF05625">
    <property type="entry name" value="PAXNEB"/>
    <property type="match status" value="1"/>
</dbReference>
<keyword evidence="8" id="KW-0539">Nucleus</keyword>
<evidence type="ECO:0000256" key="8">
    <source>
        <dbReference type="ARBA" id="ARBA00023242"/>
    </source>
</evidence>
<dbReference type="STRING" id="1890683.A0A427YUK2"/>
<feature type="compositionally biased region" description="Polar residues" evidence="9">
    <location>
        <begin position="1"/>
        <end position="11"/>
    </location>
</feature>
<evidence type="ECO:0000256" key="2">
    <source>
        <dbReference type="ARBA" id="ARBA00004496"/>
    </source>
</evidence>
<dbReference type="Gene3D" id="3.40.50.300">
    <property type="entry name" value="P-loop containing nucleotide triphosphate hydrolases"/>
    <property type="match status" value="1"/>
</dbReference>
<keyword evidence="6" id="KW-0963">Cytoplasm</keyword>
<evidence type="ECO:0000256" key="5">
    <source>
        <dbReference type="ARBA" id="ARBA00020265"/>
    </source>
</evidence>